<evidence type="ECO:0000313" key="1">
    <source>
        <dbReference type="EMBL" id="GIJ16281.1"/>
    </source>
</evidence>
<proteinExistence type="predicted"/>
<sequence>MVSLLAVAHRHLRLAAPAESVDATTRSYLDDGRCLGWYAPPVPRWRAAIDAERVGAAVPTALARRFGTGDFWARWTRAECLAKLTDVPMAIWWQRHGLEVPPRIDWLWRTLTLADLVVTVAFVATDRPRNATDGTPT</sequence>
<dbReference type="Proteomes" id="UP000647860">
    <property type="component" value="Unassembled WGS sequence"/>
</dbReference>
<comment type="caution">
    <text evidence="1">The sequence shown here is derived from an EMBL/GenBank/DDBJ whole genome shotgun (WGS) entry which is preliminary data.</text>
</comment>
<dbReference type="EMBL" id="BOPA01000020">
    <property type="protein sequence ID" value="GIJ16281.1"/>
    <property type="molecule type" value="Genomic_DNA"/>
</dbReference>
<gene>
    <name evidence="1" type="ORF">Vgi01_29650</name>
</gene>
<evidence type="ECO:0000313" key="2">
    <source>
        <dbReference type="Proteomes" id="UP000647860"/>
    </source>
</evidence>
<dbReference type="RefSeq" id="WP_204291404.1">
    <property type="nucleotide sequence ID" value="NZ_BAAAGZ010000010.1"/>
</dbReference>
<name>A0ABQ4IEN1_9ACTN</name>
<reference evidence="1 2" key="1">
    <citation type="submission" date="2021-01" db="EMBL/GenBank/DDBJ databases">
        <title>Whole genome shotgun sequence of Verrucosispora gifhornensis NBRC 16317.</title>
        <authorList>
            <person name="Komaki H."/>
            <person name="Tamura T."/>
        </authorList>
    </citation>
    <scope>NUCLEOTIDE SEQUENCE [LARGE SCALE GENOMIC DNA]</scope>
    <source>
        <strain evidence="1 2">NBRC 16317</strain>
    </source>
</reference>
<protein>
    <submittedName>
        <fullName evidence="1">Uncharacterized protein</fullName>
    </submittedName>
</protein>
<organism evidence="1 2">
    <name type="scientific">Micromonospora gifhornensis</name>
    <dbReference type="NCBI Taxonomy" id="84594"/>
    <lineage>
        <taxon>Bacteria</taxon>
        <taxon>Bacillati</taxon>
        <taxon>Actinomycetota</taxon>
        <taxon>Actinomycetes</taxon>
        <taxon>Micromonosporales</taxon>
        <taxon>Micromonosporaceae</taxon>
        <taxon>Micromonospora</taxon>
    </lineage>
</organism>
<accession>A0ABQ4IEN1</accession>
<keyword evidence="2" id="KW-1185">Reference proteome</keyword>